<dbReference type="InterPro" id="IPR022591">
    <property type="entry name" value="TAF1_HAT_dom"/>
</dbReference>
<name>A0A8H3YGB0_9TREE</name>
<feature type="compositionally biased region" description="Polar residues" evidence="3">
    <location>
        <begin position="990"/>
        <end position="1014"/>
    </location>
</feature>
<feature type="region of interest" description="Disordered" evidence="3">
    <location>
        <begin position="26"/>
        <end position="51"/>
    </location>
</feature>
<dbReference type="GO" id="GO:0051123">
    <property type="term" value="P:RNA polymerase II preinitiation complex assembly"/>
    <property type="evidence" value="ECO:0007669"/>
    <property type="project" value="TreeGrafter"/>
</dbReference>
<feature type="region of interest" description="Disordered" evidence="3">
    <location>
        <begin position="1"/>
        <end position="20"/>
    </location>
</feature>
<dbReference type="Proteomes" id="UP000620104">
    <property type="component" value="Unassembled WGS sequence"/>
</dbReference>
<evidence type="ECO:0000256" key="3">
    <source>
        <dbReference type="SAM" id="MobiDB-lite"/>
    </source>
</evidence>
<feature type="compositionally biased region" description="Basic and acidic residues" evidence="3">
    <location>
        <begin position="925"/>
        <end position="941"/>
    </location>
</feature>
<feature type="domain" description="Transcription initiation factor TFIID subunit 1 histone acetyltransferase" evidence="4">
    <location>
        <begin position="317"/>
        <end position="812"/>
    </location>
</feature>
<evidence type="ECO:0000259" key="4">
    <source>
        <dbReference type="Pfam" id="PF12157"/>
    </source>
</evidence>
<dbReference type="EMBL" id="BLZA01000030">
    <property type="protein sequence ID" value="GHJ88539.1"/>
    <property type="molecule type" value="Genomic_DNA"/>
</dbReference>
<comment type="caution">
    <text evidence="5">The sequence shown here is derived from an EMBL/GenBank/DDBJ whole genome shotgun (WGS) entry which is preliminary data.</text>
</comment>
<dbReference type="InterPro" id="IPR040240">
    <property type="entry name" value="TAF1"/>
</dbReference>
<organism evidence="5 6">
    <name type="scientific">Naganishia liquefaciens</name>
    <dbReference type="NCBI Taxonomy" id="104408"/>
    <lineage>
        <taxon>Eukaryota</taxon>
        <taxon>Fungi</taxon>
        <taxon>Dikarya</taxon>
        <taxon>Basidiomycota</taxon>
        <taxon>Agaricomycotina</taxon>
        <taxon>Tremellomycetes</taxon>
        <taxon>Filobasidiales</taxon>
        <taxon>Filobasidiaceae</taxon>
        <taxon>Naganishia</taxon>
    </lineage>
</organism>
<comment type="subcellular location">
    <subcellularLocation>
        <location evidence="1">Nucleus</location>
    </subcellularLocation>
</comment>
<feature type="region of interest" description="Disordered" evidence="3">
    <location>
        <begin position="922"/>
        <end position="1031"/>
    </location>
</feature>
<feature type="compositionally biased region" description="Polar residues" evidence="3">
    <location>
        <begin position="26"/>
        <end position="35"/>
    </location>
</feature>
<evidence type="ECO:0000256" key="1">
    <source>
        <dbReference type="ARBA" id="ARBA00004123"/>
    </source>
</evidence>
<dbReference type="Pfam" id="PF12157">
    <property type="entry name" value="DUF3591"/>
    <property type="match status" value="1"/>
</dbReference>
<keyword evidence="6" id="KW-1185">Reference proteome</keyword>
<evidence type="ECO:0000256" key="2">
    <source>
        <dbReference type="ARBA" id="ARBA00023242"/>
    </source>
</evidence>
<protein>
    <recommendedName>
        <fullName evidence="4">Transcription initiation factor TFIID subunit 1 histone acetyltransferase domain-containing protein</fullName>
    </recommendedName>
</protein>
<accession>A0A8H3YGB0</accession>
<dbReference type="PANTHER" id="PTHR13900:SF0">
    <property type="entry name" value="TRANSCRIPTION INITIATION FACTOR TFIID SUBUNIT 1"/>
    <property type="match status" value="1"/>
</dbReference>
<proteinExistence type="predicted"/>
<dbReference type="GO" id="GO:0016251">
    <property type="term" value="F:RNA polymerase II general transcription initiation factor activity"/>
    <property type="evidence" value="ECO:0007669"/>
    <property type="project" value="InterPro"/>
</dbReference>
<feature type="region of interest" description="Disordered" evidence="3">
    <location>
        <begin position="659"/>
        <end position="695"/>
    </location>
</feature>
<feature type="compositionally biased region" description="Basic and acidic residues" evidence="3">
    <location>
        <begin position="659"/>
        <end position="677"/>
    </location>
</feature>
<sequence>MSGNPFVQSGNSYQQGAGAQYGVTATQGPLVSVNQADRRTSGPMPMDVDPPSAVEAFVFEGLPSASGPKANVPPAPPISKEEQEKRDLAAYFPTFRPGRHVNFTDLLGYGGDMGFAQSSRYMEELAGDQNRRRKMVDLDVTLIPEEGNEDLDPQDEDAPPIKKRISSWSQTIVKSDRFKASLNGGGRFSEIVDKSLPHRQDITRASKEGTEQAEELSAVALLNWEDQILWGLDVNGKADPPRRTAQPGIRRINVELEKENWLREIECGEGLDVGTEDNADSSEEPFIPLAAINPSLEALRLLHRPRIDHNGYHLDFFNFSNDHLYERPQPRKVTLRQTGTIELKHAGPATRLQMPFYKLDLSRDDLQHWHRPSLQFPTGIPLRFEKLVSTGRTKQQREAIKAMQRQGRKVDVEVPKTTKDLSMSDRAPFALFEYSEERPLMLSNFGMGSVMYNYYRKTNDEDEDLPKQNLGQMTILQPNDAQPYPLSIVKPGQTMRSLENNLMRAPVFEHQPEPTDFLVVRQTINGSARYFIRQINHLFVVGQTYPHLHQVDPPTSNATRDRRTKRNRDIIRRLLLKNNDILKEKTMRHLFPRLHSRDVQNIYKTFMTVVPTSKEKAWRMLTPSDNPGSNKKMLTDLDKQVLTPEESVVLHTTEVAERLLKDEGHELPADSKTEKSLARSGPTTETDNDGEGKIQIGEVQLAPWYTTKAYIDKAKDPMTGATNAFALQLTGEGDPTGIKEGFSLVTLTRKQIGEITEQRNKERNAAIQKRASRNANSRGGKAQISAKANNLKPIDWYRMDEERIWNAQRTALMNSVPARYTEKERARHMAAEEERRRTLDGQEATYNGSDVRLNPERKLRITRQMPNGEVRVEDLVGERLIMTYLERRLATVPDDRLGDALSSVAAQEPAVSDLIKKTIRSRLSSVHDRQQKQAKKAEKGGKQQKKPKGDITCSVCGGTGHSKAQREVCPGRPTAFTKPNMMDQPLPTPGLSSGLASSLITPGTTGPLTDSSATGGSGFKLKFNLPTNRSN</sequence>
<reference evidence="5" key="1">
    <citation type="submission" date="2020-07" db="EMBL/GenBank/DDBJ databases">
        <title>Draft Genome Sequence of a Deep-Sea Yeast, Naganishia (Cryptococcus) liquefaciens strain N6.</title>
        <authorList>
            <person name="Han Y.W."/>
            <person name="Kajitani R."/>
            <person name="Morimoto H."/>
            <person name="Parhat M."/>
            <person name="Tsubouchi H."/>
            <person name="Bakenova O."/>
            <person name="Ogata M."/>
            <person name="Argunhan B."/>
            <person name="Aoki R."/>
            <person name="Kajiwara S."/>
            <person name="Itoh T."/>
            <person name="Iwasaki H."/>
        </authorList>
    </citation>
    <scope>NUCLEOTIDE SEQUENCE</scope>
    <source>
        <strain evidence="5">N6</strain>
    </source>
</reference>
<dbReference type="PANTHER" id="PTHR13900">
    <property type="entry name" value="TRANSCRIPTION INITIATION FACTOR TFIID"/>
    <property type="match status" value="1"/>
</dbReference>
<keyword evidence="2" id="KW-0539">Nucleus</keyword>
<gene>
    <name evidence="5" type="ORF">NliqN6_4941</name>
</gene>
<dbReference type="GO" id="GO:0017025">
    <property type="term" value="F:TBP-class protein binding"/>
    <property type="evidence" value="ECO:0007669"/>
    <property type="project" value="InterPro"/>
</dbReference>
<dbReference type="AlphaFoldDB" id="A0A8H3YGB0"/>
<evidence type="ECO:0000313" key="5">
    <source>
        <dbReference type="EMBL" id="GHJ88539.1"/>
    </source>
</evidence>
<evidence type="ECO:0000313" key="6">
    <source>
        <dbReference type="Proteomes" id="UP000620104"/>
    </source>
</evidence>
<dbReference type="OrthoDB" id="5752at2759"/>
<dbReference type="GO" id="GO:0004402">
    <property type="term" value="F:histone acetyltransferase activity"/>
    <property type="evidence" value="ECO:0007669"/>
    <property type="project" value="InterPro"/>
</dbReference>
<dbReference type="GO" id="GO:0005669">
    <property type="term" value="C:transcription factor TFIID complex"/>
    <property type="evidence" value="ECO:0007669"/>
    <property type="project" value="InterPro"/>
</dbReference>